<proteinExistence type="predicted"/>
<keyword evidence="1" id="KW-0812">Transmembrane</keyword>
<feature type="transmembrane region" description="Helical" evidence="1">
    <location>
        <begin position="45"/>
        <end position="65"/>
    </location>
</feature>
<reference evidence="3" key="1">
    <citation type="journal article" date="2019" name="Int. J. Syst. Evol. Microbiol.">
        <title>The Global Catalogue of Microorganisms (GCM) 10K type strain sequencing project: providing services to taxonomists for standard genome sequencing and annotation.</title>
        <authorList>
            <consortium name="The Broad Institute Genomics Platform"/>
            <consortium name="The Broad Institute Genome Sequencing Center for Infectious Disease"/>
            <person name="Wu L."/>
            <person name="Ma J."/>
        </authorList>
    </citation>
    <scope>NUCLEOTIDE SEQUENCE [LARGE SCALE GENOMIC DNA]</scope>
    <source>
        <strain evidence="3">JCM 18126</strain>
    </source>
</reference>
<evidence type="ECO:0000256" key="1">
    <source>
        <dbReference type="SAM" id="Phobius"/>
    </source>
</evidence>
<protein>
    <recommendedName>
        <fullName evidence="4">ATP synthase protein I</fullName>
    </recommendedName>
</protein>
<evidence type="ECO:0000313" key="2">
    <source>
        <dbReference type="EMBL" id="GAA4660909.1"/>
    </source>
</evidence>
<evidence type="ECO:0008006" key="4">
    <source>
        <dbReference type="Google" id="ProtNLM"/>
    </source>
</evidence>
<feature type="transmembrane region" description="Helical" evidence="1">
    <location>
        <begin position="77"/>
        <end position="99"/>
    </location>
</feature>
<organism evidence="2 3">
    <name type="scientific">Kineococcus glutinatus</name>
    <dbReference type="NCBI Taxonomy" id="1070872"/>
    <lineage>
        <taxon>Bacteria</taxon>
        <taxon>Bacillati</taxon>
        <taxon>Actinomycetota</taxon>
        <taxon>Actinomycetes</taxon>
        <taxon>Kineosporiales</taxon>
        <taxon>Kineosporiaceae</taxon>
        <taxon>Kineococcus</taxon>
    </lineage>
</organism>
<evidence type="ECO:0000313" key="3">
    <source>
        <dbReference type="Proteomes" id="UP001501195"/>
    </source>
</evidence>
<dbReference type="Proteomes" id="UP001501195">
    <property type="component" value="Unassembled WGS sequence"/>
</dbReference>
<accession>A0ABP8VGQ3</accession>
<feature type="transmembrane region" description="Helical" evidence="1">
    <location>
        <begin position="21"/>
        <end position="39"/>
    </location>
</feature>
<dbReference type="EMBL" id="BAABIL010000709">
    <property type="protein sequence ID" value="GAA4660909.1"/>
    <property type="molecule type" value="Genomic_DNA"/>
</dbReference>
<comment type="caution">
    <text evidence="2">The sequence shown here is derived from an EMBL/GenBank/DDBJ whole genome shotgun (WGS) entry which is preliminary data.</text>
</comment>
<sequence length="153" mass="15518">MTDPAAAVSMEDAFGVLLRRCLGPAAAAGLLCAAVALLARGVDEMASALVGAAIVIGFFGARLVVMRRTARSNPQLVLVVALAVYTAKVVLLGVAMLLLTQVSWVDGPALGLTVLLTAVVWLAAEMRGFVRLRIPVFAAGGQDGTGGGRGTGS</sequence>
<keyword evidence="3" id="KW-1185">Reference proteome</keyword>
<keyword evidence="1" id="KW-0472">Membrane</keyword>
<name>A0ABP8VGQ3_9ACTN</name>
<dbReference type="RefSeq" id="WP_345714035.1">
    <property type="nucleotide sequence ID" value="NZ_BAABIL010000709.1"/>
</dbReference>
<keyword evidence="1" id="KW-1133">Transmembrane helix</keyword>
<gene>
    <name evidence="2" type="ORF">GCM10023225_34080</name>
</gene>
<feature type="transmembrane region" description="Helical" evidence="1">
    <location>
        <begin position="105"/>
        <end position="124"/>
    </location>
</feature>